<evidence type="ECO:0000256" key="1">
    <source>
        <dbReference type="ARBA" id="ARBA00008007"/>
    </source>
</evidence>
<dbReference type="PANTHER" id="PTHR47505">
    <property type="entry name" value="DNA UTILIZATION PROTEIN YHGH"/>
    <property type="match status" value="1"/>
</dbReference>
<protein>
    <recommendedName>
        <fullName evidence="4">Phosphoribosyltransferase domain-containing protein</fullName>
    </recommendedName>
</protein>
<dbReference type="Gene3D" id="3.40.50.2020">
    <property type="match status" value="1"/>
</dbReference>
<reference evidence="2 3" key="1">
    <citation type="journal article" date="2016" name="Nat. Commun.">
        <title>Thousands of microbial genomes shed light on interconnected biogeochemical processes in an aquifer system.</title>
        <authorList>
            <person name="Anantharaman K."/>
            <person name="Brown C.T."/>
            <person name="Hug L.A."/>
            <person name="Sharon I."/>
            <person name="Castelle C.J."/>
            <person name="Probst A.J."/>
            <person name="Thomas B.C."/>
            <person name="Singh A."/>
            <person name="Wilkins M.J."/>
            <person name="Karaoz U."/>
            <person name="Brodie E.L."/>
            <person name="Williams K.H."/>
            <person name="Hubbard S.S."/>
            <person name="Banfield J.F."/>
        </authorList>
    </citation>
    <scope>NUCLEOTIDE SEQUENCE [LARGE SCALE GENOMIC DNA]</scope>
</reference>
<sequence>MLILKEIKKVAKDYLFPIFCLGCGVEGCWVCESCKNRFEVVDSTEFFDKKMSNIKVLFSALQYYEESLLGKAFKIFKYEFSEEVFGLFESIILKYFEIRLEYFKNIDFIIPVPLHPRKYAERGFNQSEMIAQVVGKILNKAVLNDAIYRIRYTKNQARLNKSEREDNIKNAFELNKKYYFSNKVVLLIDDVYTTGATIHECSQLFENKKVKGIYAFTLFRGR</sequence>
<evidence type="ECO:0000313" key="3">
    <source>
        <dbReference type="Proteomes" id="UP000177067"/>
    </source>
</evidence>
<dbReference type="SUPFAM" id="SSF53271">
    <property type="entry name" value="PRTase-like"/>
    <property type="match status" value="1"/>
</dbReference>
<comment type="similarity">
    <text evidence="1">Belongs to the ComF/GntX family.</text>
</comment>
<dbReference type="InterPro" id="IPR000836">
    <property type="entry name" value="PRTase_dom"/>
</dbReference>
<dbReference type="CDD" id="cd06223">
    <property type="entry name" value="PRTases_typeI"/>
    <property type="match status" value="1"/>
</dbReference>
<dbReference type="EMBL" id="MFPS01000006">
    <property type="protein sequence ID" value="OGH59772.1"/>
    <property type="molecule type" value="Genomic_DNA"/>
</dbReference>
<name>A0A1F6LK52_9BACT</name>
<proteinExistence type="inferred from homology"/>
<comment type="caution">
    <text evidence="2">The sequence shown here is derived from an EMBL/GenBank/DDBJ whole genome shotgun (WGS) entry which is preliminary data.</text>
</comment>
<accession>A0A1F6LK52</accession>
<organism evidence="2 3">
    <name type="scientific">Candidatus Magasanikbacteria bacterium RIFCSPHIGHO2_01_FULL_33_34</name>
    <dbReference type="NCBI Taxonomy" id="1798671"/>
    <lineage>
        <taxon>Bacteria</taxon>
        <taxon>Candidatus Magasanikiibacteriota</taxon>
    </lineage>
</organism>
<dbReference type="Proteomes" id="UP000177067">
    <property type="component" value="Unassembled WGS sequence"/>
</dbReference>
<dbReference type="AlphaFoldDB" id="A0A1F6LK52"/>
<gene>
    <name evidence="2" type="ORF">A2725_02005</name>
</gene>
<dbReference type="InterPro" id="IPR051910">
    <property type="entry name" value="ComF/GntX_DNA_util-trans"/>
</dbReference>
<dbReference type="PANTHER" id="PTHR47505:SF1">
    <property type="entry name" value="DNA UTILIZATION PROTEIN YHGH"/>
    <property type="match status" value="1"/>
</dbReference>
<evidence type="ECO:0008006" key="4">
    <source>
        <dbReference type="Google" id="ProtNLM"/>
    </source>
</evidence>
<evidence type="ECO:0000313" key="2">
    <source>
        <dbReference type="EMBL" id="OGH59772.1"/>
    </source>
</evidence>
<dbReference type="InterPro" id="IPR029057">
    <property type="entry name" value="PRTase-like"/>
</dbReference>